<dbReference type="InterPro" id="IPR041167">
    <property type="entry name" value="Saf_2TM"/>
</dbReference>
<feature type="domain" description="SAVED-fused 2TM effector" evidence="3">
    <location>
        <begin position="3"/>
        <end position="155"/>
    </location>
</feature>
<comment type="caution">
    <text evidence="4">The sequence shown here is derived from an EMBL/GenBank/DDBJ whole genome shotgun (WGS) entry which is preliminary data.</text>
</comment>
<dbReference type="AlphaFoldDB" id="A0A2A3K0K4"/>
<sequence>MFKRHFDNFLTKLIDWWFRTTTIERFLIQTGVGLLIAIFAGAPLLLQLLRFFWGSLPEGAARLENKLEDIDFYILAVGLVLIVSGIAFAVARFIGEARAQSKFRNIVIEARGLRDDDGNSLADTVAKHQKGSVVPILLDLRNRLDGQVIAPERALSEIVSMHRSVLQHQKDGDRADLTTIYGGLTSVPYTFLTGVLLDDEGSIITYDWDRAQETWRKIEGPDDGAQFHVDGVEAIGGAPEVVLATAFSYPIQDDDMATTFDLPKVRLTLDGMSSDGHWSQQKQNRLAQEFLEVAKNLAGKGVKRLHLVLAAPNSVVFTFGRRYDKRNLPEIVVYQYQRGEPIAYPWGVSMPVAGLDQVKVVECSEQGA</sequence>
<dbReference type="InterPro" id="IPR040836">
    <property type="entry name" value="SAVED"/>
</dbReference>
<name>A0A2A3K0K4_9RHOB</name>
<protein>
    <submittedName>
        <fullName evidence="4">2-methylthioadenine synthetase</fullName>
    </submittedName>
</protein>
<evidence type="ECO:0000313" key="4">
    <source>
        <dbReference type="EMBL" id="PBD20965.1"/>
    </source>
</evidence>
<dbReference type="Pfam" id="PF18303">
    <property type="entry name" value="Saf_2TM"/>
    <property type="match status" value="1"/>
</dbReference>
<feature type="transmembrane region" description="Helical" evidence="1">
    <location>
        <begin position="72"/>
        <end position="94"/>
    </location>
</feature>
<gene>
    <name evidence="4" type="ORF">CLG85_01145</name>
</gene>
<evidence type="ECO:0000259" key="3">
    <source>
        <dbReference type="Pfam" id="PF18303"/>
    </source>
</evidence>
<proteinExistence type="predicted"/>
<dbReference type="NCBIfam" id="NF033611">
    <property type="entry name" value="SAVED"/>
    <property type="match status" value="1"/>
</dbReference>
<organism evidence="4">
    <name type="scientific">Alloyangia mangrovi</name>
    <dbReference type="NCBI Taxonomy" id="1779329"/>
    <lineage>
        <taxon>Bacteria</taxon>
        <taxon>Pseudomonadati</taxon>
        <taxon>Pseudomonadota</taxon>
        <taxon>Alphaproteobacteria</taxon>
        <taxon>Rhodobacterales</taxon>
        <taxon>Roseobacteraceae</taxon>
        <taxon>Alloyangia</taxon>
    </lineage>
</organism>
<dbReference type="EMBL" id="NTHN01000015">
    <property type="protein sequence ID" value="PBD20965.1"/>
    <property type="molecule type" value="Genomic_DNA"/>
</dbReference>
<evidence type="ECO:0000256" key="1">
    <source>
        <dbReference type="SAM" id="Phobius"/>
    </source>
</evidence>
<keyword evidence="1" id="KW-1133">Transmembrane helix</keyword>
<accession>A0A2A3K0K4</accession>
<keyword evidence="1" id="KW-0472">Membrane</keyword>
<evidence type="ECO:0000259" key="2">
    <source>
        <dbReference type="Pfam" id="PF18145"/>
    </source>
</evidence>
<feature type="domain" description="SMODS-associated and fused to various effectors" evidence="2">
    <location>
        <begin position="171"/>
        <end position="350"/>
    </location>
</feature>
<feature type="transmembrane region" description="Helical" evidence="1">
    <location>
        <begin position="26"/>
        <end position="52"/>
    </location>
</feature>
<dbReference type="OrthoDB" id="8687383at2"/>
<dbReference type="Pfam" id="PF18145">
    <property type="entry name" value="SAVED"/>
    <property type="match status" value="1"/>
</dbReference>
<keyword evidence="1" id="KW-0812">Transmembrane</keyword>
<reference evidence="4" key="1">
    <citation type="submission" date="2017-09" db="EMBL/GenBank/DDBJ databases">
        <title>Yangia sp. SAOS 153D whole genome sequencing.</title>
        <authorList>
            <person name="Verma A."/>
            <person name="Krishnamurthi S."/>
        </authorList>
    </citation>
    <scope>NUCLEOTIDE SEQUENCE [LARGE SCALE GENOMIC DNA]</scope>
    <source>
        <strain evidence="4">SAOS 153D</strain>
    </source>
</reference>